<dbReference type="InterPro" id="IPR057620">
    <property type="entry name" value="POT1A/B-like_OB"/>
</dbReference>
<sequence length="665" mass="75291">MEQVGSERVVLGTVTRAYRLQSLHSDTSRSTAASDTTCLVFFYDKWATKMQFLKHHYKVQIRGRGLVMLEWEAGVETEERVQCLVVAEKHVLKMTLDRRPQLFTFPHRLDVEVTYEEPQRLPRSDQLRYRSPQTIATRDLHTGTPAEQTRTQTVQALPEKTFNRGKRTLDKAKATSPAYRYTSLAELVSGYADIYGVVANVTLPKKTSGRDFVMTISVMDESCPTRAQAIQINVFWPTIAQMPKIKYVGDIIRFHKVKIQEYQGNIQGLSVPRATRYLVLRETDDRKLEQLTCSETWTFEPSDEERTRQLIQWAKKVLAKDVSLPPGCPQAPKLLTELKVAEDFIDLVVRVLHLDDTTEPTRLIVWDGSGNVAESDSTLVRALRDNGTAVPASGILKEVIMSSCWSVLRDIGFDDGMLTHWCRFRNLAVGIDEPIPGAATTTRSREVLRFREVTSFVLMPEFMPDVQYRLSLVDKAETKAGGCRSRVLAPRERRLSSERQSFATDSPVEVTTVIPDYVHRNVPATPVREIISSPHTPRKFHCCARARSMWPSAIDKICKPKPGKNNGFIYSFALTIQEGHDTLNVIVYGTDAEYFLHGIPPCDLSKSTSSKTLLKKRMAALLQTPNAFHWCIKSYSVSLPPDTNHPLGPTTAVRYRLFNTLLQCL</sequence>
<keyword evidence="4" id="KW-0238">DNA-binding</keyword>
<dbReference type="Proteomes" id="UP001162031">
    <property type="component" value="Unassembled WGS sequence"/>
</dbReference>
<organism evidence="6 7">
    <name type="scientific">Hyaloperonospora brassicae</name>
    <name type="common">Brassica downy mildew</name>
    <name type="synonym">Peronospora brassicae</name>
    <dbReference type="NCBI Taxonomy" id="162125"/>
    <lineage>
        <taxon>Eukaryota</taxon>
        <taxon>Sar</taxon>
        <taxon>Stramenopiles</taxon>
        <taxon>Oomycota</taxon>
        <taxon>Peronosporomycetes</taxon>
        <taxon>Peronosporales</taxon>
        <taxon>Peronosporaceae</taxon>
        <taxon>Hyaloperonospora</taxon>
    </lineage>
</organism>
<protein>
    <recommendedName>
        <fullName evidence="5">Telomeric single stranded DNA binding POT1/Cdc13 domain-containing protein</fullName>
    </recommendedName>
</protein>
<dbReference type="InterPro" id="IPR011564">
    <property type="entry name" value="Telomer_end-bd_POT1/Cdc13"/>
</dbReference>
<gene>
    <name evidence="6" type="ORF">HBR001_LOCUS5902</name>
</gene>
<comment type="caution">
    <text evidence="6">The sequence shown here is derived from an EMBL/GenBank/DDBJ whole genome shotgun (WGS) entry which is preliminary data.</text>
</comment>
<name>A0AAV0U9Z4_HYABA</name>
<dbReference type="Pfam" id="PF25507">
    <property type="entry name" value="OB_POT1A"/>
    <property type="match status" value="1"/>
</dbReference>
<dbReference type="GO" id="GO:0000783">
    <property type="term" value="C:nuclear telomere cap complex"/>
    <property type="evidence" value="ECO:0007669"/>
    <property type="project" value="TreeGrafter"/>
</dbReference>
<dbReference type="GO" id="GO:0032210">
    <property type="term" value="P:regulation of telomere maintenance via telomerase"/>
    <property type="evidence" value="ECO:0007669"/>
    <property type="project" value="TreeGrafter"/>
</dbReference>
<dbReference type="SMART" id="SM00976">
    <property type="entry name" value="Telo_bind"/>
    <property type="match status" value="1"/>
</dbReference>
<accession>A0AAV0U9Z4</accession>
<dbReference type="SUPFAM" id="SSF50249">
    <property type="entry name" value="Nucleic acid-binding proteins"/>
    <property type="match status" value="1"/>
</dbReference>
<evidence type="ECO:0000256" key="2">
    <source>
        <dbReference type="ARBA" id="ARBA00022454"/>
    </source>
</evidence>
<dbReference type="Pfam" id="PF02765">
    <property type="entry name" value="POT1"/>
    <property type="match status" value="1"/>
</dbReference>
<evidence type="ECO:0000313" key="7">
    <source>
        <dbReference type="Proteomes" id="UP001162031"/>
    </source>
</evidence>
<reference evidence="6" key="1">
    <citation type="submission" date="2022-12" db="EMBL/GenBank/DDBJ databases">
        <authorList>
            <person name="Webb A."/>
        </authorList>
    </citation>
    <scope>NUCLEOTIDE SEQUENCE</scope>
    <source>
        <strain evidence="6">Hp1</strain>
    </source>
</reference>
<dbReference type="PANTHER" id="PTHR14513">
    <property type="entry name" value="PROTECTION OF TELOMERES 1"/>
    <property type="match status" value="1"/>
</dbReference>
<dbReference type="CDD" id="cd04497">
    <property type="entry name" value="hPOT1_OB1_like"/>
    <property type="match status" value="1"/>
</dbReference>
<evidence type="ECO:0000256" key="3">
    <source>
        <dbReference type="ARBA" id="ARBA00022895"/>
    </source>
</evidence>
<evidence type="ECO:0000256" key="1">
    <source>
        <dbReference type="ARBA" id="ARBA00004574"/>
    </source>
</evidence>
<proteinExistence type="predicted"/>
<evidence type="ECO:0000256" key="4">
    <source>
        <dbReference type="ARBA" id="ARBA00023125"/>
    </source>
</evidence>
<dbReference type="Gene3D" id="2.40.50.140">
    <property type="entry name" value="Nucleic acid-binding proteins"/>
    <property type="match status" value="1"/>
</dbReference>
<evidence type="ECO:0000259" key="5">
    <source>
        <dbReference type="SMART" id="SM00976"/>
    </source>
</evidence>
<keyword evidence="2" id="KW-0158">Chromosome</keyword>
<dbReference type="GO" id="GO:0098505">
    <property type="term" value="F:G-rich strand telomeric DNA binding"/>
    <property type="evidence" value="ECO:0007669"/>
    <property type="project" value="TreeGrafter"/>
</dbReference>
<keyword evidence="3" id="KW-0779">Telomere</keyword>
<keyword evidence="7" id="KW-1185">Reference proteome</keyword>
<dbReference type="EMBL" id="CANTFL010001207">
    <property type="protein sequence ID" value="CAI5733631.1"/>
    <property type="molecule type" value="Genomic_DNA"/>
</dbReference>
<dbReference type="InterPro" id="IPR028389">
    <property type="entry name" value="POT1"/>
</dbReference>
<dbReference type="GO" id="GO:0010521">
    <property type="term" value="F:telomerase inhibitor activity"/>
    <property type="evidence" value="ECO:0007669"/>
    <property type="project" value="TreeGrafter"/>
</dbReference>
<comment type="subcellular location">
    <subcellularLocation>
        <location evidence="1">Chromosome</location>
        <location evidence="1">Telomere</location>
    </subcellularLocation>
</comment>
<feature type="domain" description="Telomeric single stranded DNA binding POT1/Cdc13" evidence="5">
    <location>
        <begin position="181"/>
        <end position="315"/>
    </location>
</feature>
<dbReference type="InterPro" id="IPR012340">
    <property type="entry name" value="NA-bd_OB-fold"/>
</dbReference>
<dbReference type="GO" id="GO:0016233">
    <property type="term" value="P:telomere capping"/>
    <property type="evidence" value="ECO:0007669"/>
    <property type="project" value="TreeGrafter"/>
</dbReference>
<dbReference type="PANTHER" id="PTHR14513:SF0">
    <property type="entry name" value="PROTECTION OF TELOMERES PROTEIN 1"/>
    <property type="match status" value="1"/>
</dbReference>
<evidence type="ECO:0000313" key="6">
    <source>
        <dbReference type="EMBL" id="CAI5733631.1"/>
    </source>
</evidence>
<dbReference type="AlphaFoldDB" id="A0AAV0U9Z4"/>